<dbReference type="AlphaFoldDB" id="A0A1I7W1Y7"/>
<comment type="subunit">
    <text evidence="5">Component of the 19S proteasome regulatory particle complex. The 26S proteasome consists of a 20S core particle (CP) and two 19S regulatory subunits (RP).</text>
</comment>
<reference evidence="10" key="2">
    <citation type="submission" date="2016-11" db="UniProtKB">
        <authorList>
            <consortium name="WormBaseParasite"/>
        </authorList>
    </citation>
    <scope>IDENTIFICATION</scope>
</reference>
<dbReference type="SUPFAM" id="SSF48371">
    <property type="entry name" value="ARM repeat"/>
    <property type="match status" value="1"/>
</dbReference>
<dbReference type="Pfam" id="PF01851">
    <property type="entry name" value="PC_rep"/>
    <property type="match status" value="3"/>
</dbReference>
<proteinExistence type="inferred from homology"/>
<dbReference type="InterPro" id="IPR011989">
    <property type="entry name" value="ARM-like"/>
</dbReference>
<keyword evidence="3" id="KW-0677">Repeat</keyword>
<dbReference type="GO" id="GO:0043161">
    <property type="term" value="P:proteasome-mediated ubiquitin-dependent protein catabolic process"/>
    <property type="evidence" value="ECO:0007669"/>
    <property type="project" value="TreeGrafter"/>
</dbReference>
<comment type="similarity">
    <text evidence="1 5">Belongs to the proteasome subunit S1 family.</text>
</comment>
<feature type="domain" description="26S proteasome regulatory subunit RPN2 C-terminal" evidence="7">
    <location>
        <begin position="884"/>
        <end position="1060"/>
    </location>
</feature>
<reference evidence="9" key="1">
    <citation type="submission" date="2012-04" db="EMBL/GenBank/DDBJ databases">
        <title>The Genome Sequence of Loa loa.</title>
        <authorList>
            <consortium name="The Broad Institute Genome Sequencing Platform"/>
            <consortium name="Broad Institute Genome Sequencing Center for Infectious Disease"/>
            <person name="Nutman T.B."/>
            <person name="Fink D.L."/>
            <person name="Russ C."/>
            <person name="Young S."/>
            <person name="Zeng Q."/>
            <person name="Gargeya S."/>
            <person name="Alvarado L."/>
            <person name="Berlin A."/>
            <person name="Chapman S.B."/>
            <person name="Chen Z."/>
            <person name="Freedman E."/>
            <person name="Gellesch M."/>
            <person name="Goldberg J."/>
            <person name="Griggs A."/>
            <person name="Gujja S."/>
            <person name="Heilman E.R."/>
            <person name="Heiman D."/>
            <person name="Howarth C."/>
            <person name="Mehta T."/>
            <person name="Neiman D."/>
            <person name="Pearson M."/>
            <person name="Roberts A."/>
            <person name="Saif S."/>
            <person name="Shea T."/>
            <person name="Shenoy N."/>
            <person name="Sisk P."/>
            <person name="Stolte C."/>
            <person name="Sykes S."/>
            <person name="White J."/>
            <person name="Yandava C."/>
            <person name="Haas B."/>
            <person name="Henn M.R."/>
            <person name="Nusbaum C."/>
            <person name="Birren B."/>
        </authorList>
    </citation>
    <scope>NUCLEOTIDE SEQUENCE [LARGE SCALE GENOMIC DNA]</scope>
</reference>
<dbReference type="Proteomes" id="UP000095285">
    <property type="component" value="Unassembled WGS sequence"/>
</dbReference>
<gene>
    <name evidence="10" type="primary">LOAG_17962</name>
</gene>
<feature type="compositionally biased region" description="Basic and acidic residues" evidence="6">
    <location>
        <begin position="950"/>
        <end position="966"/>
    </location>
</feature>
<dbReference type="GO" id="GO:0034515">
    <property type="term" value="C:proteasome storage granule"/>
    <property type="evidence" value="ECO:0007669"/>
    <property type="project" value="TreeGrafter"/>
</dbReference>
<feature type="compositionally biased region" description="Polar residues" evidence="6">
    <location>
        <begin position="320"/>
        <end position="338"/>
    </location>
</feature>
<feature type="compositionally biased region" description="Basic and acidic residues" evidence="6">
    <location>
        <begin position="360"/>
        <end position="379"/>
    </location>
</feature>
<dbReference type="Pfam" id="PF13646">
    <property type="entry name" value="HEAT_2"/>
    <property type="match status" value="1"/>
</dbReference>
<feature type="region of interest" description="Disordered" evidence="6">
    <location>
        <begin position="313"/>
        <end position="396"/>
    </location>
</feature>
<feature type="region of interest" description="Disordered" evidence="6">
    <location>
        <begin position="941"/>
        <end position="970"/>
    </location>
</feature>
<dbReference type="GO" id="GO:0005634">
    <property type="term" value="C:nucleus"/>
    <property type="evidence" value="ECO:0007669"/>
    <property type="project" value="TreeGrafter"/>
</dbReference>
<evidence type="ECO:0000313" key="9">
    <source>
        <dbReference type="Proteomes" id="UP000095285"/>
    </source>
</evidence>
<dbReference type="GO" id="GO:0030234">
    <property type="term" value="F:enzyme regulator activity"/>
    <property type="evidence" value="ECO:0007669"/>
    <property type="project" value="UniProtKB-UniRule"/>
</dbReference>
<evidence type="ECO:0000256" key="1">
    <source>
        <dbReference type="ARBA" id="ARBA00006308"/>
    </source>
</evidence>
<dbReference type="PANTHER" id="PTHR10943:SF2">
    <property type="entry name" value="26S PROTEASOME NON-ATPASE REGULATORY SUBUNIT 1"/>
    <property type="match status" value="1"/>
</dbReference>
<dbReference type="Pfam" id="PF21505">
    <property type="entry name" value="RPN2_N"/>
    <property type="match status" value="1"/>
</dbReference>
<evidence type="ECO:0000313" key="10">
    <source>
        <dbReference type="WBParaSite" id="EN70_8770"/>
    </source>
</evidence>
<evidence type="ECO:0000256" key="2">
    <source>
        <dbReference type="ARBA" id="ARBA00014929"/>
    </source>
</evidence>
<comment type="function">
    <text evidence="5">Component of the 26S proteasome, a multiprotein complex involved in the ATP-dependent degradation of ubiquitinated proteins. This complex plays a key role in the maintenance of protein homeostasis by removing misfolded or damaged proteins, which could impair cellular functions, and by removing proteins whose functions are no longer required. Therefore, the proteasome participates in numerous cellular processes, including cell cycle progression, apoptosis, or DNA damage repair.</text>
</comment>
<protein>
    <recommendedName>
        <fullName evidence="2 5">26S proteasome non-ATPase regulatory subunit 1</fullName>
    </recommendedName>
</protein>
<dbReference type="InterPro" id="IPR048570">
    <property type="entry name" value="PSMD1_RPN2_N"/>
</dbReference>
<dbReference type="FunFam" id="1.25.10.10:FF:000017">
    <property type="entry name" value="26S proteasome non-ATPase regulatory subunit 1"/>
    <property type="match status" value="1"/>
</dbReference>
<dbReference type="InterPro" id="IPR016642">
    <property type="entry name" value="26S_Psome_Rpn2"/>
</dbReference>
<dbReference type="InParanoid" id="A0A1I7W1Y7"/>
<evidence type="ECO:0000256" key="6">
    <source>
        <dbReference type="SAM" id="MobiDB-lite"/>
    </source>
</evidence>
<dbReference type="InterPro" id="IPR002015">
    <property type="entry name" value="Proteasome/cyclosome_rpt"/>
</dbReference>
<dbReference type="WBParaSite" id="EN70_8770">
    <property type="protein sequence ID" value="EN70_8770"/>
    <property type="gene ID" value="EN70_8770"/>
</dbReference>
<dbReference type="OrthoDB" id="261572at2759"/>
<feature type="compositionally biased region" description="Basic and acidic residues" evidence="6">
    <location>
        <begin position="1073"/>
        <end position="1086"/>
    </location>
</feature>
<name>A0A1I7W1Y7_LOALO</name>
<dbReference type="Gene3D" id="1.25.10.10">
    <property type="entry name" value="Leucine-rich Repeat Variant"/>
    <property type="match status" value="1"/>
</dbReference>
<dbReference type="FunCoup" id="A0A1I7W1Y7">
    <property type="interactions" value="2600"/>
</dbReference>
<sequence>MTLYLLNQWKNQPGGAQNASAFLLALKSEHSSMREKELIIEVLDDWDVLTPTWFEVADYLSVIEGLHEDEHFKQRYLAALLASKVAFCLGDYNGALQLALAAEDKFQLTPRSPSILVGSQDEQYVNKIIEHALDTYKQAKRNEDEIDPRLEKLINRLFERNMKRRELRYVIGLALDTRRTDMILVAIKATDDQAALLTETVAKVLVSQMDRAFRSIVLDLLLRLFAELEEPDFVSMCQCLIKLEKPDDVADILQRLVSNKGDSGVLLAYQIAFDLYENASQQFISKIEQSLIDNAPIDTPTTSGAIQPMEITIEGKNETNRNTSIIASQARSTGTTIANEEAEEGKNDEHSKNTSSTESFEEKEKQKNSPERTKSEDTVVGRVSETSSSSGTADGATKMMVMEASFPERSKIKDKVVCERLRSILCGEQTIKHHMQFLIKNNHTDMLILKQIKESVRTASAHNATVIANGLMHLGTTTDDFLRDNLEWISKATNWNKFNAVASLGLIHKGHEANALKLLDPYLPKGEADQFGFKEGGSLYAYGLIHANHGSTEVIAYLRDQLLKATTSAARHGACLGLGLAAMGTHDEQVFVQLRDCLYQDDAVTGEAAGLAMGLVMVGGMQTEAYQEMVQYVCDTQHDKIQRGLRAGIALLAYGRHEEAEKLIAPLLEHKSNAVLRSTAVCMLAMAYAGSGKADVVRRLLAKVAADPNQDVKRFAVIAIGFVLSNDAEQCLSYTGMLAEHFNPHVRYGAAMALGISCAGSGYKEAIALLDPLLNSKENFVRQGAVIALSFILIQQTDSICPKVNEFRRTLTKMITEKGEDSITKLGAILAQGIIDAGGRNVTISLHNRNGHPDMPSVVGTFVFLQYWYWHSLAHFSSLVFKPTCVIGLNLNLEMPKTEFRCNAKPSTFAYPPPLEEKKKEENEKVETAVLSVTHKKKPSVLDRSSATAVKEEAKVREEKTEKDKEEEMEVDIAPATAAVADSAAAVFTGTATNSEHKLAEPKSRESEATNYTLQNPARIVRLQLKTLQMTENNRYKPLKALSQGGIIMLRDRKAGQEKEEIVALAAAGGTRVEGKDSSEEAKPHTPFEINITSY</sequence>
<evidence type="ECO:0000256" key="3">
    <source>
        <dbReference type="ARBA" id="ARBA00022737"/>
    </source>
</evidence>
<evidence type="ECO:0000256" key="5">
    <source>
        <dbReference type="PIRNR" id="PIRNR015947"/>
    </source>
</evidence>
<dbReference type="InterPro" id="IPR040623">
    <property type="entry name" value="RPN2_C"/>
</dbReference>
<dbReference type="STRING" id="7209.A0A1I7W1Y7"/>
<feature type="domain" description="26S proteasome non-ATPase regulatory subunit 1/RPN2 N-terminal" evidence="8">
    <location>
        <begin position="23"/>
        <end position="293"/>
    </location>
</feature>
<organism evidence="9 10">
    <name type="scientific">Loa loa</name>
    <name type="common">Eye worm</name>
    <name type="synonym">Filaria loa</name>
    <dbReference type="NCBI Taxonomy" id="7209"/>
    <lineage>
        <taxon>Eukaryota</taxon>
        <taxon>Metazoa</taxon>
        <taxon>Ecdysozoa</taxon>
        <taxon>Nematoda</taxon>
        <taxon>Chromadorea</taxon>
        <taxon>Rhabditida</taxon>
        <taxon>Spirurina</taxon>
        <taxon>Spiruromorpha</taxon>
        <taxon>Filarioidea</taxon>
        <taxon>Onchocercidae</taxon>
        <taxon>Loa</taxon>
    </lineage>
</organism>
<evidence type="ECO:0000256" key="4">
    <source>
        <dbReference type="ARBA" id="ARBA00022942"/>
    </source>
</evidence>
<accession>A0A1I7W1Y7</accession>
<dbReference type="PIRSF" id="PIRSF015947">
    <property type="entry name" value="26S_Psome_Rpn2"/>
    <property type="match status" value="1"/>
</dbReference>
<keyword evidence="9" id="KW-1185">Reference proteome</keyword>
<keyword evidence="4 5" id="KW-0647">Proteasome</keyword>
<feature type="region of interest" description="Disordered" evidence="6">
    <location>
        <begin position="1069"/>
        <end position="1095"/>
    </location>
</feature>
<dbReference type="Pfam" id="PF18004">
    <property type="entry name" value="RPN2_C"/>
    <property type="match status" value="1"/>
</dbReference>
<dbReference type="PANTHER" id="PTHR10943">
    <property type="entry name" value="26S PROTEASOME NON-ATPASE REGULATORY SUBUNIT"/>
    <property type="match status" value="1"/>
</dbReference>
<dbReference type="GO" id="GO:0008540">
    <property type="term" value="C:proteasome regulatory particle, base subcomplex"/>
    <property type="evidence" value="ECO:0007669"/>
    <property type="project" value="UniProtKB-UniRule"/>
</dbReference>
<feature type="compositionally biased region" description="Low complexity" evidence="6">
    <location>
        <begin position="380"/>
        <end position="392"/>
    </location>
</feature>
<evidence type="ECO:0000259" key="8">
    <source>
        <dbReference type="Pfam" id="PF21505"/>
    </source>
</evidence>
<dbReference type="InterPro" id="IPR016024">
    <property type="entry name" value="ARM-type_fold"/>
</dbReference>
<dbReference type="eggNOG" id="KOG2062">
    <property type="taxonomic scope" value="Eukaryota"/>
</dbReference>
<evidence type="ECO:0000259" key="7">
    <source>
        <dbReference type="Pfam" id="PF18004"/>
    </source>
</evidence>
<dbReference type="GO" id="GO:0042176">
    <property type="term" value="P:regulation of protein catabolic process"/>
    <property type="evidence" value="ECO:0007669"/>
    <property type="project" value="UniProtKB-UniRule"/>
</dbReference>